<dbReference type="GO" id="GO:0009317">
    <property type="term" value="C:acetyl-CoA carboxylase complex"/>
    <property type="evidence" value="ECO:0007669"/>
    <property type="project" value="TreeGrafter"/>
</dbReference>
<dbReference type="InterPro" id="IPR034733">
    <property type="entry name" value="AcCoA_carboxyl_beta"/>
</dbReference>
<dbReference type="Proteomes" id="UP000271554">
    <property type="component" value="Chromosome"/>
</dbReference>
<evidence type="ECO:0000259" key="1">
    <source>
        <dbReference type="PROSITE" id="PS50980"/>
    </source>
</evidence>
<gene>
    <name evidence="2" type="ORF">DWB77_00102</name>
</gene>
<organism evidence="2 3">
    <name type="scientific">Streptomyces hundungensis</name>
    <dbReference type="NCBI Taxonomy" id="1077946"/>
    <lineage>
        <taxon>Bacteria</taxon>
        <taxon>Bacillati</taxon>
        <taxon>Actinomycetota</taxon>
        <taxon>Actinomycetes</taxon>
        <taxon>Kitasatosporales</taxon>
        <taxon>Streptomycetaceae</taxon>
        <taxon>Streptomyces</taxon>
    </lineage>
</organism>
<dbReference type="AlphaFoldDB" id="A0A387H2W0"/>
<keyword evidence="2" id="KW-0808">Transferase</keyword>
<protein>
    <submittedName>
        <fullName evidence="2">Methylmalonyl-CoA carboxyltransferase 12S subunit</fullName>
        <ecNumber evidence="2">2.1.3.1</ecNumber>
    </submittedName>
</protein>
<dbReference type="InterPro" id="IPR051047">
    <property type="entry name" value="AccD/PCCB"/>
</dbReference>
<dbReference type="Gene3D" id="3.90.226.10">
    <property type="entry name" value="2-enoyl-CoA Hydratase, Chain A, domain 1"/>
    <property type="match status" value="2"/>
</dbReference>
<dbReference type="PANTHER" id="PTHR43842:SF2">
    <property type="entry name" value="PROPIONYL-COA CARBOXYLASE BETA CHAIN, MITOCHONDRIAL"/>
    <property type="match status" value="1"/>
</dbReference>
<dbReference type="EC" id="2.1.3.1" evidence="2"/>
<name>A0A387H2W0_9ACTN</name>
<accession>A0A387H2W0</accession>
<dbReference type="KEGG" id="shun:DWB77_00102"/>
<evidence type="ECO:0000313" key="2">
    <source>
        <dbReference type="EMBL" id="AYG77995.1"/>
    </source>
</evidence>
<proteinExistence type="predicted"/>
<dbReference type="GO" id="GO:0047154">
    <property type="term" value="F:methylmalonyl-CoA carboxytransferase activity"/>
    <property type="evidence" value="ECO:0007669"/>
    <property type="project" value="UniProtKB-EC"/>
</dbReference>
<dbReference type="SUPFAM" id="SSF52096">
    <property type="entry name" value="ClpP/crotonase"/>
    <property type="match status" value="1"/>
</dbReference>
<dbReference type="PROSITE" id="PS50980">
    <property type="entry name" value="COA_CT_NTER"/>
    <property type="match status" value="1"/>
</dbReference>
<evidence type="ECO:0000313" key="3">
    <source>
        <dbReference type="Proteomes" id="UP000271554"/>
    </source>
</evidence>
<dbReference type="InterPro" id="IPR029045">
    <property type="entry name" value="ClpP/crotonase-like_dom_sf"/>
</dbReference>
<dbReference type="GO" id="GO:0004658">
    <property type="term" value="F:propionyl-CoA carboxylase activity"/>
    <property type="evidence" value="ECO:0007669"/>
    <property type="project" value="TreeGrafter"/>
</dbReference>
<dbReference type="PANTHER" id="PTHR43842">
    <property type="entry name" value="PROPIONYL-COA CARBOXYLASE BETA CHAIN"/>
    <property type="match status" value="1"/>
</dbReference>
<dbReference type="InterPro" id="IPR011762">
    <property type="entry name" value="COA_CT_N"/>
</dbReference>
<dbReference type="Pfam" id="PF01039">
    <property type="entry name" value="Carboxyl_trans"/>
    <property type="match status" value="1"/>
</dbReference>
<keyword evidence="3" id="KW-1185">Reference proteome</keyword>
<reference evidence="2 3" key="1">
    <citation type="submission" date="2018-10" db="EMBL/GenBank/DDBJ databases">
        <title>Relationship between Morphology and Antimicrobial Activity in Streptomyces.</title>
        <authorList>
            <person name="Kang H.J."/>
            <person name="Kim S.B."/>
        </authorList>
    </citation>
    <scope>NUCLEOTIDE SEQUENCE [LARGE SCALE GENOMIC DNA]</scope>
    <source>
        <strain evidence="2 3">BH38</strain>
    </source>
</reference>
<feature type="domain" description="CoA carboxyltransferase N-terminal" evidence="1">
    <location>
        <begin position="1"/>
        <end position="68"/>
    </location>
</feature>
<dbReference type="EMBL" id="CP032698">
    <property type="protein sequence ID" value="AYG77995.1"/>
    <property type="molecule type" value="Genomic_DNA"/>
</dbReference>
<sequence>MFLTGPAVVKAVTGEDLSGEEIGGARMHSHHSGLAHLVADGEDGAIGLAWCVLSYLANSCWHEPTSAPARAAARMPHVPSEQRTVCDVHGVVDGVVDGGSFMERQPHFALNLAFGFARLEGRSAGIVTNQPLRLCGVLDAAAGAASAPLFSLGR</sequence>